<name>A0A7W8SD97_9CELL</name>
<comment type="caution">
    <text evidence="2">The sequence shown here is derived from an EMBL/GenBank/DDBJ whole genome shotgun (WGS) entry which is preliminary data.</text>
</comment>
<protein>
    <submittedName>
        <fullName evidence="2">Uncharacterized protein</fullName>
    </submittedName>
</protein>
<reference evidence="2 3" key="1">
    <citation type="submission" date="2020-08" db="EMBL/GenBank/DDBJ databases">
        <title>Sequencing the genomes of 1000 actinobacteria strains.</title>
        <authorList>
            <person name="Klenk H.-P."/>
        </authorList>
    </citation>
    <scope>NUCLEOTIDE SEQUENCE [LARGE SCALE GENOMIC DNA]</scope>
    <source>
        <strain evidence="2 3">DSM 9581</strain>
    </source>
</reference>
<organism evidence="2 3">
    <name type="scientific">Cellulomonas hominis</name>
    <dbReference type="NCBI Taxonomy" id="156981"/>
    <lineage>
        <taxon>Bacteria</taxon>
        <taxon>Bacillati</taxon>
        <taxon>Actinomycetota</taxon>
        <taxon>Actinomycetes</taxon>
        <taxon>Micrococcales</taxon>
        <taxon>Cellulomonadaceae</taxon>
        <taxon>Cellulomonas</taxon>
    </lineage>
</organism>
<sequence>MMTASGQFSVSRGTGARGSTDVPSGRLGLRLGGRIVRRGVVVVGTVRAHCVPARRALRLRCVLHGRFAVRGPRAPRTEAMRGGPSRVRLAAGAAPSIVDAVRRVGDRAKGGRARLRRAASPCSLGMRGVVERSGRGRGYRCRRFWETASRGSTAGVGGRVAVSLPEPGAGRGDPAWSRVPEGARCRLGSRGQPWGPVTSGRRPEREWSCAPSVFGGVQCRVVVVPSGIDSANARRGPSTAVPARSACGQPNGRGRADWRPEVAGAARVALSAACLGAWDTLLAC</sequence>
<dbReference type="Proteomes" id="UP000564629">
    <property type="component" value="Unassembled WGS sequence"/>
</dbReference>
<feature type="region of interest" description="Disordered" evidence="1">
    <location>
        <begin position="155"/>
        <end position="177"/>
    </location>
</feature>
<feature type="compositionally biased region" description="Polar residues" evidence="1">
    <location>
        <begin position="1"/>
        <end position="12"/>
    </location>
</feature>
<proteinExistence type="predicted"/>
<evidence type="ECO:0000313" key="3">
    <source>
        <dbReference type="Proteomes" id="UP000564629"/>
    </source>
</evidence>
<dbReference type="AlphaFoldDB" id="A0A7W8SD97"/>
<feature type="region of interest" description="Disordered" evidence="1">
    <location>
        <begin position="232"/>
        <end position="255"/>
    </location>
</feature>
<evidence type="ECO:0000256" key="1">
    <source>
        <dbReference type="SAM" id="MobiDB-lite"/>
    </source>
</evidence>
<gene>
    <name evidence="2" type="ORF">HNR08_001666</name>
</gene>
<feature type="region of interest" description="Disordered" evidence="1">
    <location>
        <begin position="1"/>
        <end position="24"/>
    </location>
</feature>
<evidence type="ECO:0000313" key="2">
    <source>
        <dbReference type="EMBL" id="MBB5472930.1"/>
    </source>
</evidence>
<dbReference type="EMBL" id="JACHDN010000001">
    <property type="protein sequence ID" value="MBB5472930.1"/>
    <property type="molecule type" value="Genomic_DNA"/>
</dbReference>
<accession>A0A7W8SD97</accession>